<evidence type="ECO:0000256" key="9">
    <source>
        <dbReference type="ARBA" id="ARBA00022842"/>
    </source>
</evidence>
<dbReference type="Pfam" id="PF03147">
    <property type="entry name" value="FDX-ACB"/>
    <property type="match status" value="1"/>
</dbReference>
<comment type="cofactor">
    <cofactor evidence="1">
        <name>Mg(2+)</name>
        <dbReference type="ChEBI" id="CHEBI:18420"/>
    </cofactor>
</comment>
<keyword evidence="7" id="KW-0547">Nucleotide-binding</keyword>
<dbReference type="Gene3D" id="3.30.56.10">
    <property type="match status" value="2"/>
</dbReference>
<dbReference type="GO" id="GO:0009328">
    <property type="term" value="C:phenylalanine-tRNA ligase complex"/>
    <property type="evidence" value="ECO:0007669"/>
    <property type="project" value="TreeGrafter"/>
</dbReference>
<evidence type="ECO:0000256" key="5">
    <source>
        <dbReference type="ARBA" id="ARBA00022598"/>
    </source>
</evidence>
<dbReference type="Gene3D" id="3.30.930.10">
    <property type="entry name" value="Bira Bifunctional Protein, Domain 2"/>
    <property type="match status" value="1"/>
</dbReference>
<dbReference type="InterPro" id="IPR004532">
    <property type="entry name" value="Phe-tRNA-ligase_IIc_bsu_bact"/>
</dbReference>
<dbReference type="InterPro" id="IPR036690">
    <property type="entry name" value="Fdx_antiC-bd_sf"/>
</dbReference>
<dbReference type="SUPFAM" id="SSF46955">
    <property type="entry name" value="Putative DNA-binding domain"/>
    <property type="match status" value="2"/>
</dbReference>
<proteinExistence type="inferred from homology"/>
<evidence type="ECO:0000313" key="17">
    <source>
        <dbReference type="Proteomes" id="UP000050874"/>
    </source>
</evidence>
<dbReference type="EMBL" id="LIAV01000244">
    <property type="protein sequence ID" value="KRO39096.1"/>
    <property type="molecule type" value="Genomic_DNA"/>
</dbReference>
<dbReference type="SMART" id="SM00874">
    <property type="entry name" value="B5"/>
    <property type="match status" value="1"/>
</dbReference>
<dbReference type="EC" id="6.1.1.20" evidence="4"/>
<dbReference type="InterPro" id="IPR020825">
    <property type="entry name" value="Phe-tRNA_synthase-like_B3/B4"/>
</dbReference>
<reference evidence="17" key="1">
    <citation type="submission" date="2015-10" db="EMBL/GenBank/DDBJ databases">
        <title>Metagenome-Assembled Genomes uncover a global brackish microbiome.</title>
        <authorList>
            <person name="Hugerth L.W."/>
            <person name="Larsson J."/>
            <person name="Alneberg J."/>
            <person name="Lindh M.V."/>
            <person name="Legrand C."/>
            <person name="Pinhassi J."/>
            <person name="Andersson A."/>
        </authorList>
    </citation>
    <scope>NUCLEOTIDE SEQUENCE [LARGE SCALE GENOMIC DNA]</scope>
</reference>
<dbReference type="InterPro" id="IPR005121">
    <property type="entry name" value="Fdx_antiC-bd"/>
</dbReference>
<evidence type="ECO:0000259" key="15">
    <source>
        <dbReference type="PROSITE" id="PS51483"/>
    </source>
</evidence>
<dbReference type="GO" id="GO:0006432">
    <property type="term" value="P:phenylalanyl-tRNA aminoacylation"/>
    <property type="evidence" value="ECO:0007669"/>
    <property type="project" value="InterPro"/>
</dbReference>
<name>A0A0R2PM22_9GAMM</name>
<accession>A0A0R2PM22</accession>
<evidence type="ECO:0000256" key="3">
    <source>
        <dbReference type="ARBA" id="ARBA00011209"/>
    </source>
</evidence>
<evidence type="ECO:0000256" key="7">
    <source>
        <dbReference type="ARBA" id="ARBA00022741"/>
    </source>
</evidence>
<dbReference type="SMART" id="SM00873">
    <property type="entry name" value="B3_4"/>
    <property type="match status" value="1"/>
</dbReference>
<keyword evidence="10" id="KW-0648">Protein biosynthesis</keyword>
<dbReference type="InterPro" id="IPR045864">
    <property type="entry name" value="aa-tRNA-synth_II/BPL/LPL"/>
</dbReference>
<evidence type="ECO:0000256" key="10">
    <source>
        <dbReference type="ARBA" id="ARBA00022917"/>
    </source>
</evidence>
<dbReference type="PROSITE" id="PS51483">
    <property type="entry name" value="B5"/>
    <property type="match status" value="1"/>
</dbReference>
<dbReference type="SUPFAM" id="SSF56037">
    <property type="entry name" value="PheT/TilS domain"/>
    <property type="match status" value="1"/>
</dbReference>
<evidence type="ECO:0000256" key="8">
    <source>
        <dbReference type="ARBA" id="ARBA00022840"/>
    </source>
</evidence>
<dbReference type="SMART" id="SM00896">
    <property type="entry name" value="FDX-ACB"/>
    <property type="match status" value="1"/>
</dbReference>
<organism evidence="16 17">
    <name type="scientific">SAR86 cluster bacterium BACL1 MAG-120920-bin57</name>
    <dbReference type="NCBI Taxonomy" id="1655571"/>
    <lineage>
        <taxon>Bacteria</taxon>
        <taxon>Pseudomonadati</taxon>
        <taxon>Pseudomonadota</taxon>
        <taxon>Gammaproteobacteria</taxon>
        <taxon>SAR86 cluster</taxon>
    </lineage>
</organism>
<evidence type="ECO:0000256" key="1">
    <source>
        <dbReference type="ARBA" id="ARBA00001946"/>
    </source>
</evidence>
<dbReference type="SUPFAM" id="SSF54991">
    <property type="entry name" value="Anticodon-binding domain of PheRS"/>
    <property type="match status" value="1"/>
</dbReference>
<dbReference type="GO" id="GO:0000287">
    <property type="term" value="F:magnesium ion binding"/>
    <property type="evidence" value="ECO:0007669"/>
    <property type="project" value="InterPro"/>
</dbReference>
<dbReference type="GO" id="GO:0005524">
    <property type="term" value="F:ATP binding"/>
    <property type="evidence" value="ECO:0007669"/>
    <property type="project" value="UniProtKB-KW"/>
</dbReference>
<dbReference type="PANTHER" id="PTHR10947">
    <property type="entry name" value="PHENYLALANYL-TRNA SYNTHETASE BETA CHAIN AND LEUCINE-RICH REPEAT-CONTAINING PROTEIN 47"/>
    <property type="match status" value="1"/>
</dbReference>
<keyword evidence="6" id="KW-0479">Metal-binding</keyword>
<protein>
    <recommendedName>
        <fullName evidence="4">phenylalanine--tRNA ligase</fullName>
        <ecNumber evidence="4">6.1.1.20</ecNumber>
    </recommendedName>
    <alternativeName>
        <fullName evidence="12">Phenylalanyl-tRNA synthetase beta subunit</fullName>
    </alternativeName>
</protein>
<dbReference type="Pfam" id="PF17759">
    <property type="entry name" value="tRNA_synthFbeta"/>
    <property type="match status" value="1"/>
</dbReference>
<comment type="subunit">
    <text evidence="3">Tetramer of two alpha and two beta subunits.</text>
</comment>
<gene>
    <name evidence="16" type="ORF">ABR63_06915</name>
</gene>
<dbReference type="PANTHER" id="PTHR10947:SF0">
    <property type="entry name" value="PHENYLALANINE--TRNA LIGASE BETA SUBUNIT"/>
    <property type="match status" value="1"/>
</dbReference>
<dbReference type="InterPro" id="IPR005147">
    <property type="entry name" value="tRNA_synthase_B5-dom"/>
</dbReference>
<dbReference type="GO" id="GO:0004826">
    <property type="term" value="F:phenylalanine-tRNA ligase activity"/>
    <property type="evidence" value="ECO:0007669"/>
    <property type="project" value="UniProtKB-EC"/>
</dbReference>
<evidence type="ECO:0000256" key="4">
    <source>
        <dbReference type="ARBA" id="ARBA00012814"/>
    </source>
</evidence>
<dbReference type="InterPro" id="IPR009061">
    <property type="entry name" value="DNA-bd_dom_put_sf"/>
</dbReference>
<sequence>MKVQYSFLKNFLSTDLSQAKLADVFTKVGFECECEGSIIDFDITPNRGDVLSLRGLKREFQAQQSKIFKDISKYEKIIFKKDKKIINKIDKTGCGNYQLMLVQGLTSVRALDSKKRNFLSAAGVPLIHPLVDLGNYVMLEMGTPMHVFDSDHLKFPLNIVFPISKKTSFQAIGGDTKIVESSSLTIQDQQGIQAIAGIIGGEKTSVSKNTTNIAVEAAFFNPAKIANQARKYGLATDASHRFERGVDPELQQKALARFLALLKEIATYDSLECYKGASVQLKPQFISLNVERFNNFSGFSLSAKTIKLFLEALGFASMPSKTSKTTHLKFQVPSHRFDMELEEDLYEEILRCYGYDNIPINPPKSGPALKATNNSASAHLKAGLVFGGFQELMHMPFVSTETFNALNSNDWSPAELSNPINENEPLMRGSLFSSLFSAINLNVKKGHSAIKFFEEGNVFHKTKNGFAQETHLSGLVYYHEQQKTWSNKYFQYDFYSLKAEVLKLLQSLRVQSIYLAPNSSATIFTANAMDIFSGKKKIGMLGEINPSATQKLIKNPAFGFEIYPENISTKPAVPKLKPVSKFPSSSRDLNILVDKSYSYAEIERVLLNGKIKFLHTLALANTFEGPGISDGLISMTLRFMFQSPVKSLQESEINASMDYAFNLLHKALSVKIRS</sequence>
<evidence type="ECO:0000256" key="2">
    <source>
        <dbReference type="ARBA" id="ARBA00008653"/>
    </source>
</evidence>
<comment type="caution">
    <text evidence="16">The sequence shown here is derived from an EMBL/GenBank/DDBJ whole genome shotgun (WGS) entry which is preliminary data.</text>
</comment>
<dbReference type="InterPro" id="IPR041616">
    <property type="entry name" value="PheRS_beta_core"/>
</dbReference>
<evidence type="ECO:0000313" key="16">
    <source>
        <dbReference type="EMBL" id="KRO39096.1"/>
    </source>
</evidence>
<dbReference type="Gene3D" id="3.50.40.10">
    <property type="entry name" value="Phenylalanyl-trna Synthetase, Chain B, domain 3"/>
    <property type="match status" value="1"/>
</dbReference>
<evidence type="ECO:0000256" key="6">
    <source>
        <dbReference type="ARBA" id="ARBA00022723"/>
    </source>
</evidence>
<dbReference type="Pfam" id="PF03483">
    <property type="entry name" value="B3_4"/>
    <property type="match status" value="1"/>
</dbReference>
<dbReference type="SUPFAM" id="SSF55681">
    <property type="entry name" value="Class II aaRS and biotin synthetases"/>
    <property type="match status" value="1"/>
</dbReference>
<keyword evidence="8" id="KW-0067">ATP-binding</keyword>
<feature type="domain" description="FDX-ACB" evidence="14">
    <location>
        <begin position="580"/>
        <end position="673"/>
    </location>
</feature>
<dbReference type="InterPro" id="IPR005146">
    <property type="entry name" value="B3/B4_tRNA-bd"/>
</dbReference>
<feature type="domain" description="B5" evidence="15">
    <location>
        <begin position="281"/>
        <end position="360"/>
    </location>
</feature>
<dbReference type="InterPro" id="IPR045060">
    <property type="entry name" value="Phe-tRNA-ligase_IIc_bsu"/>
</dbReference>
<dbReference type="Proteomes" id="UP000050874">
    <property type="component" value="Unassembled WGS sequence"/>
</dbReference>
<dbReference type="PROSITE" id="PS51447">
    <property type="entry name" value="FDX_ACB"/>
    <property type="match status" value="1"/>
</dbReference>
<comment type="catalytic activity">
    <reaction evidence="13">
        <text>tRNA(Phe) + L-phenylalanine + ATP = L-phenylalanyl-tRNA(Phe) + AMP + diphosphate + H(+)</text>
        <dbReference type="Rhea" id="RHEA:19413"/>
        <dbReference type="Rhea" id="RHEA-COMP:9668"/>
        <dbReference type="Rhea" id="RHEA-COMP:9699"/>
        <dbReference type="ChEBI" id="CHEBI:15378"/>
        <dbReference type="ChEBI" id="CHEBI:30616"/>
        <dbReference type="ChEBI" id="CHEBI:33019"/>
        <dbReference type="ChEBI" id="CHEBI:58095"/>
        <dbReference type="ChEBI" id="CHEBI:78442"/>
        <dbReference type="ChEBI" id="CHEBI:78531"/>
        <dbReference type="ChEBI" id="CHEBI:456215"/>
        <dbReference type="EC" id="6.1.1.20"/>
    </reaction>
</comment>
<evidence type="ECO:0000259" key="14">
    <source>
        <dbReference type="PROSITE" id="PS51447"/>
    </source>
</evidence>
<dbReference type="Pfam" id="PF03484">
    <property type="entry name" value="B5"/>
    <property type="match status" value="1"/>
</dbReference>
<dbReference type="NCBIfam" id="TIGR00472">
    <property type="entry name" value="pheT_bact"/>
    <property type="match status" value="1"/>
</dbReference>
<dbReference type="Gene3D" id="3.30.70.380">
    <property type="entry name" value="Ferrodoxin-fold anticodon-binding domain"/>
    <property type="match status" value="1"/>
</dbReference>
<evidence type="ECO:0000256" key="13">
    <source>
        <dbReference type="ARBA" id="ARBA00049255"/>
    </source>
</evidence>
<dbReference type="GO" id="GO:0003723">
    <property type="term" value="F:RNA binding"/>
    <property type="evidence" value="ECO:0007669"/>
    <property type="project" value="InterPro"/>
</dbReference>
<evidence type="ECO:0000256" key="11">
    <source>
        <dbReference type="ARBA" id="ARBA00023146"/>
    </source>
</evidence>
<evidence type="ECO:0000256" key="12">
    <source>
        <dbReference type="ARBA" id="ARBA00033189"/>
    </source>
</evidence>
<comment type="similarity">
    <text evidence="2">Belongs to the phenylalanyl-tRNA synthetase beta subunit family. Type 1 subfamily.</text>
</comment>
<keyword evidence="5" id="KW-0436">Ligase</keyword>
<keyword evidence="9" id="KW-0460">Magnesium</keyword>
<keyword evidence="11" id="KW-0030">Aminoacyl-tRNA synthetase</keyword>
<dbReference type="AlphaFoldDB" id="A0A0R2PM22"/>